<evidence type="ECO:0000256" key="1">
    <source>
        <dbReference type="SAM" id="SignalP"/>
    </source>
</evidence>
<reference evidence="4" key="1">
    <citation type="journal article" date="2019" name="Int. J. Syst. Evol. Microbiol.">
        <title>The Global Catalogue of Microorganisms (GCM) 10K type strain sequencing project: providing services to taxonomists for standard genome sequencing and annotation.</title>
        <authorList>
            <consortium name="The Broad Institute Genomics Platform"/>
            <consortium name="The Broad Institute Genome Sequencing Center for Infectious Disease"/>
            <person name="Wu L."/>
            <person name="Ma J."/>
        </authorList>
    </citation>
    <scope>NUCLEOTIDE SEQUENCE [LARGE SCALE GENOMIC DNA]</scope>
    <source>
        <strain evidence="4">JCM 14368</strain>
    </source>
</reference>
<protein>
    <submittedName>
        <fullName evidence="3">CAP domain-containing protein</fullName>
    </submittedName>
</protein>
<comment type="caution">
    <text evidence="3">The sequence shown here is derived from an EMBL/GenBank/DDBJ whole genome shotgun (WGS) entry which is preliminary data.</text>
</comment>
<keyword evidence="1" id="KW-0732">Signal</keyword>
<name>A0ABP3M2E0_9DEIO</name>
<dbReference type="Gene3D" id="3.40.33.10">
    <property type="entry name" value="CAP"/>
    <property type="match status" value="1"/>
</dbReference>
<dbReference type="RefSeq" id="WP_343758229.1">
    <property type="nucleotide sequence ID" value="NZ_BAAADB010000015.1"/>
</dbReference>
<dbReference type="InterPro" id="IPR014044">
    <property type="entry name" value="CAP_dom"/>
</dbReference>
<proteinExistence type="predicted"/>
<accession>A0ABP3M2E0</accession>
<dbReference type="CDD" id="cd05379">
    <property type="entry name" value="CAP_bacterial"/>
    <property type="match status" value="1"/>
</dbReference>
<organism evidence="3 4">
    <name type="scientific">Deinococcus depolymerans</name>
    <dbReference type="NCBI Taxonomy" id="392408"/>
    <lineage>
        <taxon>Bacteria</taxon>
        <taxon>Thermotogati</taxon>
        <taxon>Deinococcota</taxon>
        <taxon>Deinococci</taxon>
        <taxon>Deinococcales</taxon>
        <taxon>Deinococcaceae</taxon>
        <taxon>Deinococcus</taxon>
    </lineage>
</organism>
<evidence type="ECO:0000313" key="4">
    <source>
        <dbReference type="Proteomes" id="UP001500191"/>
    </source>
</evidence>
<keyword evidence="4" id="KW-1185">Reference proteome</keyword>
<dbReference type="Proteomes" id="UP001500191">
    <property type="component" value="Unassembled WGS sequence"/>
</dbReference>
<dbReference type="Pfam" id="PF00188">
    <property type="entry name" value="CAP"/>
    <property type="match status" value="1"/>
</dbReference>
<feature type="signal peptide" evidence="1">
    <location>
        <begin position="1"/>
        <end position="28"/>
    </location>
</feature>
<feature type="domain" description="SCP" evidence="2">
    <location>
        <begin position="205"/>
        <end position="311"/>
    </location>
</feature>
<dbReference type="PANTHER" id="PTHR31157:SF1">
    <property type="entry name" value="SCP DOMAIN-CONTAINING PROTEIN"/>
    <property type="match status" value="1"/>
</dbReference>
<dbReference type="InterPro" id="IPR035940">
    <property type="entry name" value="CAP_sf"/>
</dbReference>
<gene>
    <name evidence="3" type="ORF">GCM10008937_19420</name>
</gene>
<evidence type="ECO:0000259" key="2">
    <source>
        <dbReference type="Pfam" id="PF00188"/>
    </source>
</evidence>
<dbReference type="EMBL" id="BAAADB010000015">
    <property type="protein sequence ID" value="GAA0511696.1"/>
    <property type="molecule type" value="Genomic_DNA"/>
</dbReference>
<sequence length="313" mass="33247">MKLKIHSSLVAALTLLSAGLFLPPGVQAQATVPLPSAPAGTPPAPATGSGVTLPGGAVLSPDLLVASADVFAQLVQADFLSCGQDARRDEQLDLIAGRVLRGFTLKAELGSARYPAKRFASFVLPRLGRANQVAGALANQCAHRVGFSRYGVAVQDGRATLVYVQPAQIEASDPHGWMLRFMAITNEARRQGQRCGDQLFGTTGPLRWDDRLASSAQMHVNDMIRLNFRGHVNPETGSEPPDRARASGYTGAAVGENAAYNVLTPEEALQALLDSPGHCRTLMNPDWTAFGAAMGNGVPGNIFNTYWVQDFGR</sequence>
<dbReference type="SUPFAM" id="SSF55797">
    <property type="entry name" value="PR-1-like"/>
    <property type="match status" value="1"/>
</dbReference>
<feature type="chain" id="PRO_5047278982" evidence="1">
    <location>
        <begin position="29"/>
        <end position="313"/>
    </location>
</feature>
<dbReference type="PANTHER" id="PTHR31157">
    <property type="entry name" value="SCP DOMAIN-CONTAINING PROTEIN"/>
    <property type="match status" value="1"/>
</dbReference>
<evidence type="ECO:0000313" key="3">
    <source>
        <dbReference type="EMBL" id="GAA0511696.1"/>
    </source>
</evidence>